<dbReference type="SUPFAM" id="SSF55658">
    <property type="entry name" value="L9 N-domain-like"/>
    <property type="match status" value="1"/>
</dbReference>
<dbReference type="SUPFAM" id="SSF53098">
    <property type="entry name" value="Ribonuclease H-like"/>
    <property type="match status" value="1"/>
</dbReference>
<comment type="catalytic activity">
    <reaction evidence="11">
        <text>Endonucleolytic cleavage to 5'-phosphomonoester.</text>
        <dbReference type="EC" id="3.1.26.4"/>
    </reaction>
</comment>
<evidence type="ECO:0000256" key="8">
    <source>
        <dbReference type="ARBA" id="ARBA00022759"/>
    </source>
</evidence>
<evidence type="ECO:0000256" key="6">
    <source>
        <dbReference type="ARBA" id="ARBA00022722"/>
    </source>
</evidence>
<keyword evidence="12" id="KW-0464">Manganese</keyword>
<dbReference type="GO" id="GO:0004523">
    <property type="term" value="F:RNA-DNA hybrid ribonuclease activity"/>
    <property type="evidence" value="ECO:0007669"/>
    <property type="project" value="UniProtKB-UniRule"/>
</dbReference>
<feature type="domain" description="RNase H type-1" evidence="13">
    <location>
        <begin position="72"/>
        <end position="206"/>
    </location>
</feature>
<dbReference type="GO" id="GO:0046872">
    <property type="term" value="F:metal ion binding"/>
    <property type="evidence" value="ECO:0007669"/>
    <property type="project" value="UniProtKB-KW"/>
</dbReference>
<gene>
    <name evidence="14" type="primary">rnhA</name>
    <name evidence="14" type="ORF">Mgrana_02332</name>
</gene>
<evidence type="ECO:0000256" key="7">
    <source>
        <dbReference type="ARBA" id="ARBA00022723"/>
    </source>
</evidence>
<dbReference type="InterPro" id="IPR036397">
    <property type="entry name" value="RNaseH_sf"/>
</dbReference>
<comment type="cofactor">
    <cofactor evidence="1">
        <name>Mg(2+)</name>
        <dbReference type="ChEBI" id="CHEBI:18420"/>
    </cofactor>
</comment>
<evidence type="ECO:0000313" key="14">
    <source>
        <dbReference type="EMBL" id="RIH91756.1"/>
    </source>
</evidence>
<evidence type="ECO:0000259" key="13">
    <source>
        <dbReference type="PROSITE" id="PS50879"/>
    </source>
</evidence>
<feature type="binding site" evidence="12">
    <location>
        <position position="119"/>
    </location>
    <ligand>
        <name>Mg(2+)</name>
        <dbReference type="ChEBI" id="CHEBI:18420"/>
        <label>2</label>
    </ligand>
</feature>
<evidence type="ECO:0000256" key="5">
    <source>
        <dbReference type="ARBA" id="ARBA00017721"/>
    </source>
</evidence>
<evidence type="ECO:0000256" key="9">
    <source>
        <dbReference type="ARBA" id="ARBA00022801"/>
    </source>
</evidence>
<keyword evidence="9 11" id="KW-0378">Hydrolase</keyword>
<evidence type="ECO:0000256" key="1">
    <source>
        <dbReference type="ARBA" id="ARBA00001946"/>
    </source>
</evidence>
<evidence type="ECO:0000256" key="10">
    <source>
        <dbReference type="ARBA" id="ARBA00022842"/>
    </source>
</evidence>
<feature type="binding site" evidence="12">
    <location>
        <position position="202"/>
    </location>
    <ligand>
        <name>Mg(2+)</name>
        <dbReference type="ChEBI" id="CHEBI:18420"/>
        <label>1</label>
    </ligand>
</feature>
<dbReference type="InterPro" id="IPR017290">
    <property type="entry name" value="RNase_H_bac"/>
</dbReference>
<keyword evidence="8 11" id="KW-0255">Endonuclease</keyword>
<protein>
    <recommendedName>
        <fullName evidence="5 11">Ribonuclease H</fullName>
        <ecNumber evidence="4 11">3.1.26.4</ecNumber>
    </recommendedName>
</protein>
<dbReference type="RefSeq" id="WP_119357802.1">
    <property type="nucleotide sequence ID" value="NZ_BJXM01000021.1"/>
</dbReference>
<keyword evidence="6 11" id="KW-0540">Nuclease</keyword>
<dbReference type="GO" id="GO:0003676">
    <property type="term" value="F:nucleic acid binding"/>
    <property type="evidence" value="ECO:0007669"/>
    <property type="project" value="UniProtKB-UniRule"/>
</dbReference>
<dbReference type="EMBL" id="QWLB01000033">
    <property type="protein sequence ID" value="RIH91756.1"/>
    <property type="molecule type" value="Genomic_DNA"/>
</dbReference>
<comment type="cofactor">
    <cofactor evidence="12">
        <name>Mn(2+)</name>
        <dbReference type="ChEBI" id="CHEBI:29035"/>
    </cofactor>
    <cofactor evidence="12">
        <name>Mg(2+)</name>
        <dbReference type="ChEBI" id="CHEBI:18420"/>
    </cofactor>
    <text evidence="12">Binds 2 metal ions per subunit. Manganese or magnesium.</text>
</comment>
<dbReference type="PIRSF" id="PIRSF037839">
    <property type="entry name" value="Ribonuclease_H"/>
    <property type="match status" value="1"/>
</dbReference>
<name>A0A399F7W2_9DEIN</name>
<dbReference type="InterPro" id="IPR037056">
    <property type="entry name" value="RNase_H1_N_sf"/>
</dbReference>
<feature type="binding site" evidence="12">
    <location>
        <position position="81"/>
    </location>
    <ligand>
        <name>Mg(2+)</name>
        <dbReference type="ChEBI" id="CHEBI:18420"/>
        <label>1</label>
    </ligand>
</feature>
<dbReference type="InterPro" id="IPR009027">
    <property type="entry name" value="Ribosomal_bL9/RNase_H1_N"/>
</dbReference>
<evidence type="ECO:0000313" key="15">
    <source>
        <dbReference type="Proteomes" id="UP000266178"/>
    </source>
</evidence>
<evidence type="ECO:0000256" key="2">
    <source>
        <dbReference type="ARBA" id="ARBA00004065"/>
    </source>
</evidence>
<dbReference type="AlphaFoldDB" id="A0A399F7W2"/>
<accession>A0A399F7W2</accession>
<dbReference type="GO" id="GO:0005737">
    <property type="term" value="C:cytoplasm"/>
    <property type="evidence" value="ECO:0007669"/>
    <property type="project" value="UniProtKB-SubCell"/>
</dbReference>
<evidence type="ECO:0000256" key="3">
    <source>
        <dbReference type="ARBA" id="ARBA00005300"/>
    </source>
</evidence>
<keyword evidence="15" id="KW-1185">Reference proteome</keyword>
<reference evidence="14 15" key="1">
    <citation type="submission" date="2018-08" db="EMBL/GenBank/DDBJ databases">
        <title>Meiothermus granaticius genome AF-68 sequencing project.</title>
        <authorList>
            <person name="Da Costa M.S."/>
            <person name="Albuquerque L."/>
            <person name="Raposo P."/>
            <person name="Froufe H.J.C."/>
            <person name="Barroso C.S."/>
            <person name="Egas C."/>
        </authorList>
    </citation>
    <scope>NUCLEOTIDE SEQUENCE [LARGE SCALE GENOMIC DNA]</scope>
    <source>
        <strain evidence="14 15">AF-68</strain>
    </source>
</reference>
<dbReference type="PROSITE" id="PS50879">
    <property type="entry name" value="RNASE_H_1"/>
    <property type="match status" value="1"/>
</dbReference>
<evidence type="ECO:0000256" key="11">
    <source>
        <dbReference type="PIRNR" id="PIRNR037839"/>
    </source>
</evidence>
<dbReference type="Proteomes" id="UP000266178">
    <property type="component" value="Unassembled WGS sequence"/>
</dbReference>
<keyword evidence="10 11" id="KW-0460">Magnesium</keyword>
<sequence length="206" mass="23488">MAKKPKYYVVWKGRKTGVFSSWSEVAEQVRGFPGAEYKAFDSQAEAERALAGSYEAYRGQKVSPSRLLELPPPLLPSLAVDAACSGNPGVLEYRCVDVDTRREVFRRGPFAHGTNNVGEFLAIVEALMLCWEWKLSWPIYSDSVNALNWVLAKKARTNLIPNEHNLELFERIALAEAWLRTHRYPNRLLKWQTESWGENPADFGRK</sequence>
<comment type="caution">
    <text evidence="14">The sequence shown here is derived from an EMBL/GenBank/DDBJ whole genome shotgun (WGS) entry which is preliminary data.</text>
</comment>
<keyword evidence="11" id="KW-0963">Cytoplasm</keyword>
<proteinExistence type="inferred from homology"/>
<dbReference type="OrthoDB" id="9811552at2"/>
<comment type="similarity">
    <text evidence="3 11">Belongs to the RNase H family.</text>
</comment>
<dbReference type="FunFam" id="3.40.970.10:FF:000002">
    <property type="entry name" value="Ribonuclease H"/>
    <property type="match status" value="1"/>
</dbReference>
<dbReference type="Gene3D" id="3.40.970.10">
    <property type="entry name" value="Ribonuclease H1, N-terminal domain"/>
    <property type="match status" value="1"/>
</dbReference>
<evidence type="ECO:0000256" key="12">
    <source>
        <dbReference type="PIRSR" id="PIRSR037839-1"/>
    </source>
</evidence>
<keyword evidence="7 11" id="KW-0479">Metal-binding</keyword>
<feature type="binding site" evidence="12">
    <location>
        <position position="142"/>
    </location>
    <ligand>
        <name>Mg(2+)</name>
        <dbReference type="ChEBI" id="CHEBI:18420"/>
        <label>2</label>
    </ligand>
</feature>
<dbReference type="InterPro" id="IPR002156">
    <property type="entry name" value="RNaseH_domain"/>
</dbReference>
<comment type="function">
    <text evidence="2 11">Endonuclease that specifically degrades the RNA of RNA-DNA hybrids.</text>
</comment>
<organism evidence="14 15">
    <name type="scientific">Meiothermus granaticius NBRC 107808</name>
    <dbReference type="NCBI Taxonomy" id="1227551"/>
    <lineage>
        <taxon>Bacteria</taxon>
        <taxon>Thermotogati</taxon>
        <taxon>Deinococcota</taxon>
        <taxon>Deinococci</taxon>
        <taxon>Thermales</taxon>
        <taxon>Thermaceae</taxon>
        <taxon>Meiothermus</taxon>
    </lineage>
</organism>
<dbReference type="InterPro" id="IPR011320">
    <property type="entry name" value="RNase_H1_N"/>
</dbReference>
<dbReference type="Pfam" id="PF01693">
    <property type="entry name" value="Cauli_VI"/>
    <property type="match status" value="1"/>
</dbReference>
<dbReference type="InterPro" id="IPR012337">
    <property type="entry name" value="RNaseH-like_sf"/>
</dbReference>
<dbReference type="EC" id="3.1.26.4" evidence="4 11"/>
<evidence type="ECO:0000256" key="4">
    <source>
        <dbReference type="ARBA" id="ARBA00012180"/>
    </source>
</evidence>
<comment type="subcellular location">
    <subcellularLocation>
        <location evidence="11">Cytoplasm</location>
    </subcellularLocation>
</comment>
<dbReference type="Gene3D" id="3.30.420.10">
    <property type="entry name" value="Ribonuclease H-like superfamily/Ribonuclease H"/>
    <property type="match status" value="1"/>
</dbReference>